<feature type="non-terminal residue" evidence="7">
    <location>
        <position position="1"/>
    </location>
</feature>
<evidence type="ECO:0000256" key="3">
    <source>
        <dbReference type="ARBA" id="ARBA00022989"/>
    </source>
</evidence>
<accession>A0A6J4N0N7</accession>
<comment type="subcellular location">
    <subcellularLocation>
        <location evidence="1">Membrane</location>
        <topology evidence="1">Single-pass membrane protein</topology>
    </subcellularLocation>
</comment>
<keyword evidence="3" id="KW-1133">Transmembrane helix</keyword>
<keyword evidence="4" id="KW-0472">Membrane</keyword>
<proteinExistence type="predicted"/>
<evidence type="ECO:0000313" key="7">
    <source>
        <dbReference type="EMBL" id="CAA9371827.1"/>
    </source>
</evidence>
<protein>
    <recommendedName>
        <fullName evidence="6">Translocation and assembly module TamB C-terminal domain-containing protein</fullName>
    </recommendedName>
</protein>
<dbReference type="GO" id="GO:0009306">
    <property type="term" value="P:protein secretion"/>
    <property type="evidence" value="ECO:0007669"/>
    <property type="project" value="InterPro"/>
</dbReference>
<dbReference type="InterPro" id="IPR007452">
    <property type="entry name" value="TamB_C"/>
</dbReference>
<feature type="region of interest" description="Disordered" evidence="5">
    <location>
        <begin position="1342"/>
        <end position="1388"/>
    </location>
</feature>
<evidence type="ECO:0000256" key="1">
    <source>
        <dbReference type="ARBA" id="ARBA00004167"/>
    </source>
</evidence>
<evidence type="ECO:0000256" key="5">
    <source>
        <dbReference type="SAM" id="MobiDB-lite"/>
    </source>
</evidence>
<evidence type="ECO:0000256" key="2">
    <source>
        <dbReference type="ARBA" id="ARBA00022692"/>
    </source>
</evidence>
<gene>
    <name evidence="7" type="ORF">AVDCRST_MAG89-4661</name>
</gene>
<feature type="compositionally biased region" description="Pro residues" evidence="5">
    <location>
        <begin position="1377"/>
        <end position="1388"/>
    </location>
</feature>
<name>A0A6J4N0N7_9BACT</name>
<sequence length="1388" mass="145132">DGEGRVRFAAGGPTFDLNVRAHPLAFADLQGMGFPVPASGIAEFALAARSQERGRTLWRVSDARVAVLGSRASGALTVLTAPNAEPVFTDTRISLNPLRLADLEALGYAEDLPLLGVVQGEINSLDAIGAGTGGPLRINLAASLTPRNAPDAVPSVLAATGLVTYVPGEDPIRFRGLRVDAAPLRVEHLAALSDKPNKLLRGVITGGATVSGSMRNLVIEGGTLAYAVGDAPETVLGGLSGRVRMGEVMSYELRARAQPLALATLTELFPTLPFRRATLAGPIAVSGSGDDVRFDVDLQGDAGGIEMAGSLTLGQPMRFDVEGRLEAFRAGAVLASATPLEGPLSGTFSARGTTEDLRFAVDMRQAAGSFTLAGTMRRPGGTGSPQFDVAGRVDNFRIGLLMGRPGLLPGPVSGPIAVSGGGRAPYRFDVDLTGAQGQLTVRGTYAPGDVPVYAVTGRVRNLDVSGLPGMAMLPATRLTGTLDVDGRGTTPETFAGRIAFDAEPGSTVGGLPLERGVARIAAADGVLTVQTLSLAVRGARVDASGQLGLTSPTREVLRFTVDAPNLGVLAAILPPPGRFEPVIAGSLQATGFVAGTLKYPEVAANARGSGLRWKTYSASQLAAEVRLARGATVWTGNVALNAQGLGIGGSTYQSMELQANLSPDAASFGVDLRRDAQTDLHASGTLELDGLAVTGVVLRDMNLRLRDVRWSLAVPQARLALVNGGYLVENLRLERTGAATGFIEANGVLPTSGQANLVVRGAGIDMAELRQIVPTLPEVAGTLALNASIVGPVENPRLLLDALVEGLTYGGLRTDTLAVTGEYAGRSMRLDATVRLAGRTILDADATLPMTLTLGGLVPGFELLRDDPLAATITADSLPMQLVAAAVPTLLKDGQGQANARVTVGGTLNDVALSGQATLANAAVTIVPLGVRWERMAAALRMAGETITVDSAVAHTGSAGIGRISGVVRLDDPTSPFVDLAVVTDNFQVIDNEDVARLQANARLRVAGRYPGAELTGRVEIEDGTIYIPEFGEQAEADIVDVDVGELGADTVAAAVASAAGMMGALVPNNVEVVIGESVWLENPQTRIQITGDLQVYAAADLPRIYGDLQTRRGTYTLQIGPIEREFEIVEGTVQFSGTPELNPRLDITASHEVRGGEPGSADIAVLVHLGGTLQSPTIDLASNTRPPLPESELLTLLLFGRRSADLAAIPQQFTQGIILEQVLGGLLTSEIEQVFTELGIFDYFRLRSRPTGVGFGAGFGNIGSDIFAYASVEAGKELFEDFFAVFELVDLLNAPKLGISGEYQATRSWTIRGAWEPVRRDPLLLNLDRRNRQITLEGRRRWEYGRPPDTAADSAEVDTPPPDVPRPGELSTPTGQPTPRPPGTGPP</sequence>
<evidence type="ECO:0000259" key="6">
    <source>
        <dbReference type="Pfam" id="PF04357"/>
    </source>
</evidence>
<evidence type="ECO:0000256" key="4">
    <source>
        <dbReference type="ARBA" id="ARBA00023136"/>
    </source>
</evidence>
<keyword evidence="2" id="KW-0812">Transmembrane</keyword>
<dbReference type="PANTHER" id="PTHR36985:SF1">
    <property type="entry name" value="TRANSLOCATION AND ASSEMBLY MODULE SUBUNIT TAMB"/>
    <property type="match status" value="1"/>
</dbReference>
<dbReference type="PANTHER" id="PTHR36985">
    <property type="entry name" value="TRANSLOCATION AND ASSEMBLY MODULE SUBUNIT TAMB"/>
    <property type="match status" value="1"/>
</dbReference>
<dbReference type="GO" id="GO:0005886">
    <property type="term" value="C:plasma membrane"/>
    <property type="evidence" value="ECO:0007669"/>
    <property type="project" value="InterPro"/>
</dbReference>
<reference evidence="7" key="1">
    <citation type="submission" date="2020-02" db="EMBL/GenBank/DDBJ databases">
        <authorList>
            <person name="Meier V. D."/>
        </authorList>
    </citation>
    <scope>NUCLEOTIDE SEQUENCE</scope>
    <source>
        <strain evidence="7">AVDCRST_MAG89</strain>
    </source>
</reference>
<dbReference type="Pfam" id="PF04357">
    <property type="entry name" value="TamB"/>
    <property type="match status" value="1"/>
</dbReference>
<feature type="domain" description="Translocation and assembly module TamB C-terminal" evidence="6">
    <location>
        <begin position="956"/>
        <end position="1316"/>
    </location>
</feature>
<organism evidence="7">
    <name type="scientific">uncultured Gemmatimonadota bacterium</name>
    <dbReference type="NCBI Taxonomy" id="203437"/>
    <lineage>
        <taxon>Bacteria</taxon>
        <taxon>Pseudomonadati</taxon>
        <taxon>Gemmatimonadota</taxon>
        <taxon>environmental samples</taxon>
    </lineage>
</organism>
<dbReference type="EMBL" id="CADCTV010000977">
    <property type="protein sequence ID" value="CAA9371827.1"/>
    <property type="molecule type" value="Genomic_DNA"/>
</dbReference>